<feature type="compositionally biased region" description="Acidic residues" evidence="1">
    <location>
        <begin position="235"/>
        <end position="245"/>
    </location>
</feature>
<name>A0ABM4WNM9_COFAR</name>
<proteinExistence type="predicted"/>
<sequence length="245" mass="28677">MDDGHPVDLKKEFVPPNRRWDPSLAMARFGLEYQPLHSTRKETILANVFEPRHRLIIYMIAHNVIPKKTGHTEVHKSDIYFLDYMFHNRTSLHARISLPNIITSHIRSTARRKTTSFKLSFPRLLTLIFPRFEVWLEDMKRENIPPRAELSLTTFYRLGIGTRDIPRPIQERRQKARHGRDEDGPSTAAPPPPPPQTNWQRLFGRLDDIDHCLARMDTRLDRIEDHLGTRPPPVDADEDDDEVDD</sequence>
<keyword evidence="2" id="KW-1185">Reference proteome</keyword>
<dbReference type="GeneID" id="140035913"/>
<feature type="region of interest" description="Disordered" evidence="1">
    <location>
        <begin position="220"/>
        <end position="245"/>
    </location>
</feature>
<evidence type="ECO:0000313" key="2">
    <source>
        <dbReference type="Proteomes" id="UP001652660"/>
    </source>
</evidence>
<protein>
    <submittedName>
        <fullName evidence="3">Uncharacterized protein</fullName>
    </submittedName>
</protein>
<feature type="region of interest" description="Disordered" evidence="1">
    <location>
        <begin position="166"/>
        <end position="200"/>
    </location>
</feature>
<dbReference type="Proteomes" id="UP001652660">
    <property type="component" value="Chromosome 2c"/>
</dbReference>
<gene>
    <name evidence="3" type="primary">LOC140035913</name>
</gene>
<evidence type="ECO:0000313" key="3">
    <source>
        <dbReference type="RefSeq" id="XP_071933379.1"/>
    </source>
</evidence>
<feature type="compositionally biased region" description="Basic and acidic residues" evidence="1">
    <location>
        <begin position="166"/>
        <end position="183"/>
    </location>
</feature>
<dbReference type="RefSeq" id="XP_071933379.1">
    <property type="nucleotide sequence ID" value="XM_072077278.1"/>
</dbReference>
<reference evidence="3" key="1">
    <citation type="submission" date="2025-08" db="UniProtKB">
        <authorList>
            <consortium name="RefSeq"/>
        </authorList>
    </citation>
    <scope>IDENTIFICATION</scope>
    <source>
        <tissue evidence="3">Leaves</tissue>
    </source>
</reference>
<accession>A0ABM4WNM9</accession>
<evidence type="ECO:0000256" key="1">
    <source>
        <dbReference type="SAM" id="MobiDB-lite"/>
    </source>
</evidence>
<organism evidence="2 3">
    <name type="scientific">Coffea arabica</name>
    <name type="common">Arabian coffee</name>
    <dbReference type="NCBI Taxonomy" id="13443"/>
    <lineage>
        <taxon>Eukaryota</taxon>
        <taxon>Viridiplantae</taxon>
        <taxon>Streptophyta</taxon>
        <taxon>Embryophyta</taxon>
        <taxon>Tracheophyta</taxon>
        <taxon>Spermatophyta</taxon>
        <taxon>Magnoliopsida</taxon>
        <taxon>eudicotyledons</taxon>
        <taxon>Gunneridae</taxon>
        <taxon>Pentapetalae</taxon>
        <taxon>asterids</taxon>
        <taxon>lamiids</taxon>
        <taxon>Gentianales</taxon>
        <taxon>Rubiaceae</taxon>
        <taxon>Ixoroideae</taxon>
        <taxon>Gardenieae complex</taxon>
        <taxon>Bertiereae - Coffeeae clade</taxon>
        <taxon>Coffeeae</taxon>
        <taxon>Coffea</taxon>
    </lineage>
</organism>